<feature type="transmembrane region" description="Helical" evidence="5">
    <location>
        <begin position="181"/>
        <end position="199"/>
    </location>
</feature>
<keyword evidence="3 5" id="KW-1133">Transmembrane helix</keyword>
<dbReference type="GO" id="GO:0055085">
    <property type="term" value="P:transmembrane transport"/>
    <property type="evidence" value="ECO:0007669"/>
    <property type="project" value="InterPro"/>
</dbReference>
<protein>
    <submittedName>
        <fullName evidence="7">Putative sulfate transporterc</fullName>
    </submittedName>
</protein>
<evidence type="ECO:0000313" key="7">
    <source>
        <dbReference type="EMBL" id="OFA08362.1"/>
    </source>
</evidence>
<feature type="transmembrane region" description="Helical" evidence="5">
    <location>
        <begin position="341"/>
        <end position="360"/>
    </location>
</feature>
<accession>A0A1E7X612</accession>
<keyword evidence="4 5" id="KW-0472">Membrane</keyword>
<dbReference type="EMBL" id="LROM01000049">
    <property type="protein sequence ID" value="OFA08362.1"/>
    <property type="molecule type" value="Genomic_DNA"/>
</dbReference>
<dbReference type="GO" id="GO:0016020">
    <property type="term" value="C:membrane"/>
    <property type="evidence" value="ECO:0007669"/>
    <property type="project" value="UniProtKB-SubCell"/>
</dbReference>
<feature type="transmembrane region" description="Helical" evidence="5">
    <location>
        <begin position="122"/>
        <end position="141"/>
    </location>
</feature>
<reference evidence="8" key="1">
    <citation type="journal article" date="2016" name="Front. Microbiol.">
        <title>Molecular Keys to the Janthinobacterium and Duganella spp. Interaction with the Plant Pathogen Fusarium graminearum.</title>
        <authorList>
            <person name="Haack F.S."/>
            <person name="Poehlein A."/>
            <person name="Kroger C."/>
            <person name="Voigt C.A."/>
            <person name="Piepenbring M."/>
            <person name="Bode H.B."/>
            <person name="Daniel R."/>
            <person name="Schafer W."/>
            <person name="Streit W.R."/>
        </authorList>
    </citation>
    <scope>NUCLEOTIDE SEQUENCE [LARGE SCALE GENOMIC DNA]</scope>
    <source>
        <strain evidence="8">T54</strain>
    </source>
</reference>
<dbReference type="Proteomes" id="UP000175989">
    <property type="component" value="Unassembled WGS sequence"/>
</dbReference>
<feature type="transmembrane region" description="Helical" evidence="5">
    <location>
        <begin position="249"/>
        <end position="271"/>
    </location>
</feature>
<dbReference type="PANTHER" id="PTHR11814">
    <property type="entry name" value="SULFATE TRANSPORTER"/>
    <property type="match status" value="1"/>
</dbReference>
<dbReference type="NCBIfam" id="TIGR00815">
    <property type="entry name" value="sulP"/>
    <property type="match status" value="1"/>
</dbReference>
<dbReference type="InterPro" id="IPR002645">
    <property type="entry name" value="STAS_dom"/>
</dbReference>
<dbReference type="Pfam" id="PF00916">
    <property type="entry name" value="Sulfate_transp"/>
    <property type="match status" value="1"/>
</dbReference>
<dbReference type="SUPFAM" id="SSF52091">
    <property type="entry name" value="SpoIIaa-like"/>
    <property type="match status" value="1"/>
</dbReference>
<feature type="transmembrane region" description="Helical" evidence="5">
    <location>
        <begin position="219"/>
        <end position="237"/>
    </location>
</feature>
<evidence type="ECO:0000256" key="3">
    <source>
        <dbReference type="ARBA" id="ARBA00022989"/>
    </source>
</evidence>
<dbReference type="InterPro" id="IPR001902">
    <property type="entry name" value="SLC26A/SulP_fam"/>
</dbReference>
<dbReference type="Gene3D" id="3.30.750.24">
    <property type="entry name" value="STAS domain"/>
    <property type="match status" value="1"/>
</dbReference>
<feature type="transmembrane region" description="Helical" evidence="5">
    <location>
        <begin position="372"/>
        <end position="393"/>
    </location>
</feature>
<dbReference type="Pfam" id="PF01740">
    <property type="entry name" value="STAS"/>
    <property type="match status" value="1"/>
</dbReference>
<keyword evidence="8" id="KW-1185">Reference proteome</keyword>
<evidence type="ECO:0000313" key="8">
    <source>
        <dbReference type="Proteomes" id="UP000175989"/>
    </source>
</evidence>
<feature type="transmembrane region" description="Helical" evidence="5">
    <location>
        <begin position="147"/>
        <end position="169"/>
    </location>
</feature>
<evidence type="ECO:0000256" key="5">
    <source>
        <dbReference type="SAM" id="Phobius"/>
    </source>
</evidence>
<keyword evidence="2 5" id="KW-0812">Transmembrane</keyword>
<dbReference type="InterPro" id="IPR036513">
    <property type="entry name" value="STAS_dom_sf"/>
</dbReference>
<sequence length="607" mass="63780">MTVRSFTQARIYDDFDTANLASLYVFRINKVEKRIWRWTGQGQSRTLSLSPIFVPSMLHWLKHYRRALLPGDISAGLVVAMMMIPQGMAYAMVAGLPPVVGLYASIMPPVVYALFGSSMTQSVGPMAIISLMTAAAIGPLAAPGSALAGVLAAQLALVAGATLLLCGLLRMGFLANFFSRPVMSGFTVGSAIVIAFDQVHTLLGAPIADVLKLHVHGPSALLGVGSLLLLLLARRYLAALLRACGLPAIAADIGAKLAPMLVVLGGIALMATTSLHDLGVRTTGAVPAGLPGLNLATSGAHWPALLQPGLLIGFMVFLMSMSAAQSLALKRNEKLVSNHELIGLGAANVASALSGGFPVTGSLSRSAVNFAAGANTPLASLITAALLAGALLAPTGWLALLPLPVLAATIIVAVLGMLELGIVRTAWSYDRSDVLAWAATCLGVLVLGVEAGVIVGVALSMGTLIWRASRPHIAVLGRIAGTEHFRNIERYPAATQPELLILRIDANLFFGNVESVSERIECELRTHQSARDLLLVMTAVSSIDTTALYALAELNQSLKRRSIGLHLAEVKGPVMDRLRHSDLLRDLNGKLFLSTAIACDHIQAGQR</sequence>
<dbReference type="PROSITE" id="PS50801">
    <property type="entry name" value="STAS"/>
    <property type="match status" value="1"/>
</dbReference>
<evidence type="ECO:0000256" key="1">
    <source>
        <dbReference type="ARBA" id="ARBA00004141"/>
    </source>
</evidence>
<name>A0A1E7X612_9BURK</name>
<dbReference type="CDD" id="cd07042">
    <property type="entry name" value="STAS_SulP_like_sulfate_transporter"/>
    <property type="match status" value="1"/>
</dbReference>
<feature type="transmembrane region" description="Helical" evidence="5">
    <location>
        <begin position="310"/>
        <end position="329"/>
    </location>
</feature>
<feature type="transmembrane region" description="Helical" evidence="5">
    <location>
        <begin position="90"/>
        <end position="115"/>
    </location>
</feature>
<comment type="caution">
    <text evidence="7">The sequence shown here is derived from an EMBL/GenBank/DDBJ whole genome shotgun (WGS) entry which is preliminary data.</text>
</comment>
<dbReference type="AlphaFoldDB" id="A0A1E7X612"/>
<gene>
    <name evidence="7" type="ORF">DUPY_07660</name>
</gene>
<evidence type="ECO:0000256" key="4">
    <source>
        <dbReference type="ARBA" id="ARBA00023136"/>
    </source>
</evidence>
<feature type="transmembrane region" description="Helical" evidence="5">
    <location>
        <begin position="67"/>
        <end position="84"/>
    </location>
</feature>
<dbReference type="PATRIC" id="fig|762836.4.peg.808"/>
<evidence type="ECO:0000256" key="2">
    <source>
        <dbReference type="ARBA" id="ARBA00022692"/>
    </source>
</evidence>
<proteinExistence type="predicted"/>
<comment type="subcellular location">
    <subcellularLocation>
        <location evidence="1">Membrane</location>
        <topology evidence="1">Multi-pass membrane protein</topology>
    </subcellularLocation>
</comment>
<feature type="transmembrane region" description="Helical" evidence="5">
    <location>
        <begin position="400"/>
        <end position="422"/>
    </location>
</feature>
<evidence type="ECO:0000259" key="6">
    <source>
        <dbReference type="PROSITE" id="PS50801"/>
    </source>
</evidence>
<feature type="transmembrane region" description="Helical" evidence="5">
    <location>
        <begin position="434"/>
        <end position="460"/>
    </location>
</feature>
<organism evidence="7 8">
    <name type="scientific">Duganella phyllosphaerae</name>
    <dbReference type="NCBI Taxonomy" id="762836"/>
    <lineage>
        <taxon>Bacteria</taxon>
        <taxon>Pseudomonadati</taxon>
        <taxon>Pseudomonadota</taxon>
        <taxon>Betaproteobacteria</taxon>
        <taxon>Burkholderiales</taxon>
        <taxon>Oxalobacteraceae</taxon>
        <taxon>Telluria group</taxon>
        <taxon>Duganella</taxon>
    </lineage>
</organism>
<feature type="domain" description="STAS" evidence="6">
    <location>
        <begin position="489"/>
        <end position="583"/>
    </location>
</feature>
<dbReference type="InterPro" id="IPR011547">
    <property type="entry name" value="SLC26A/SulP_dom"/>
</dbReference>